<feature type="non-terminal residue" evidence="2">
    <location>
        <position position="1"/>
    </location>
</feature>
<accession>A0ABN9PKG3</accession>
<gene>
    <name evidence="2" type="ORF">PCOR1329_LOCUS2722</name>
</gene>
<evidence type="ECO:0000256" key="1">
    <source>
        <dbReference type="SAM" id="MobiDB-lite"/>
    </source>
</evidence>
<organism evidence="2 3">
    <name type="scientific">Prorocentrum cordatum</name>
    <dbReference type="NCBI Taxonomy" id="2364126"/>
    <lineage>
        <taxon>Eukaryota</taxon>
        <taxon>Sar</taxon>
        <taxon>Alveolata</taxon>
        <taxon>Dinophyceae</taxon>
        <taxon>Prorocentrales</taxon>
        <taxon>Prorocentraceae</taxon>
        <taxon>Prorocentrum</taxon>
    </lineage>
</organism>
<evidence type="ECO:0000313" key="2">
    <source>
        <dbReference type="EMBL" id="CAK0791984.1"/>
    </source>
</evidence>
<keyword evidence="3" id="KW-1185">Reference proteome</keyword>
<feature type="compositionally biased region" description="Low complexity" evidence="1">
    <location>
        <begin position="47"/>
        <end position="77"/>
    </location>
</feature>
<sequence length="180" mass="18999">ALAWQPHAWGEGGPPTRLPWWGRLVRPSSAMASAHDGQARAGEAALSSPPGATSSADTATAAAAAPPPRAAGSTASSRVRLVECGTLTADRKPPSDGSRAANTHLNWACTPSGQWVRVFSTSTVSLPNRERDKNRVEQTLGLSEFGDSVTQFYSVHRTASRWRWGTSASSSGTTGHTWSF</sequence>
<comment type="caution">
    <text evidence="2">The sequence shown here is derived from an EMBL/GenBank/DDBJ whole genome shotgun (WGS) entry which is preliminary data.</text>
</comment>
<dbReference type="Proteomes" id="UP001189429">
    <property type="component" value="Unassembled WGS sequence"/>
</dbReference>
<feature type="region of interest" description="Disordered" evidence="1">
    <location>
        <begin position="29"/>
        <end position="77"/>
    </location>
</feature>
<proteinExistence type="predicted"/>
<evidence type="ECO:0000313" key="3">
    <source>
        <dbReference type="Proteomes" id="UP001189429"/>
    </source>
</evidence>
<feature type="region of interest" description="Disordered" evidence="1">
    <location>
        <begin position="1"/>
        <end position="20"/>
    </location>
</feature>
<name>A0ABN9PKG3_9DINO</name>
<reference evidence="2" key="1">
    <citation type="submission" date="2023-10" db="EMBL/GenBank/DDBJ databases">
        <authorList>
            <person name="Chen Y."/>
            <person name="Shah S."/>
            <person name="Dougan E. K."/>
            <person name="Thang M."/>
            <person name="Chan C."/>
        </authorList>
    </citation>
    <scope>NUCLEOTIDE SEQUENCE [LARGE SCALE GENOMIC DNA]</scope>
</reference>
<dbReference type="EMBL" id="CAUYUJ010000687">
    <property type="protein sequence ID" value="CAK0791984.1"/>
    <property type="molecule type" value="Genomic_DNA"/>
</dbReference>
<protein>
    <submittedName>
        <fullName evidence="2">Uncharacterized protein</fullName>
    </submittedName>
</protein>